<name>G7IC47_MEDTR</name>
<dbReference type="HOGENOM" id="CLU_2530848_0_0_1"/>
<evidence type="ECO:0000313" key="3">
    <source>
        <dbReference type="Proteomes" id="UP000002051"/>
    </source>
</evidence>
<accession>G7IC47</accession>
<keyword evidence="3" id="KW-1185">Reference proteome</keyword>
<reference evidence="1 3" key="2">
    <citation type="journal article" date="2014" name="BMC Genomics">
        <title>An improved genome release (version Mt4.0) for the model legume Medicago truncatula.</title>
        <authorList>
            <person name="Tang H."/>
            <person name="Krishnakumar V."/>
            <person name="Bidwell S."/>
            <person name="Rosen B."/>
            <person name="Chan A."/>
            <person name="Zhou S."/>
            <person name="Gentzbittel L."/>
            <person name="Childs K.L."/>
            <person name="Yandell M."/>
            <person name="Gundlach H."/>
            <person name="Mayer K.F."/>
            <person name="Schwartz D.C."/>
            <person name="Town C.D."/>
        </authorList>
    </citation>
    <scope>GENOME REANNOTATION</scope>
    <source>
        <strain evidence="2 3">cv. Jemalong A17</strain>
    </source>
</reference>
<evidence type="ECO:0000313" key="1">
    <source>
        <dbReference type="EMBL" id="AES62616.1"/>
    </source>
</evidence>
<dbReference type="PaxDb" id="3880-AES62616"/>
<reference evidence="1 3" key="1">
    <citation type="journal article" date="2011" name="Nature">
        <title>The Medicago genome provides insight into the evolution of rhizobial symbioses.</title>
        <authorList>
            <person name="Young N.D."/>
            <person name="Debelle F."/>
            <person name="Oldroyd G.E."/>
            <person name="Geurts R."/>
            <person name="Cannon S.B."/>
            <person name="Udvardi M.K."/>
            <person name="Benedito V.A."/>
            <person name="Mayer K.F."/>
            <person name="Gouzy J."/>
            <person name="Schoof H."/>
            <person name="Van de Peer Y."/>
            <person name="Proost S."/>
            <person name="Cook D.R."/>
            <person name="Meyers B.C."/>
            <person name="Spannagl M."/>
            <person name="Cheung F."/>
            <person name="De Mita S."/>
            <person name="Krishnakumar V."/>
            <person name="Gundlach H."/>
            <person name="Zhou S."/>
            <person name="Mudge J."/>
            <person name="Bharti A.K."/>
            <person name="Murray J.D."/>
            <person name="Naoumkina M.A."/>
            <person name="Rosen B."/>
            <person name="Silverstein K.A."/>
            <person name="Tang H."/>
            <person name="Rombauts S."/>
            <person name="Zhao P.X."/>
            <person name="Zhou P."/>
            <person name="Barbe V."/>
            <person name="Bardou P."/>
            <person name="Bechner M."/>
            <person name="Bellec A."/>
            <person name="Berger A."/>
            <person name="Berges H."/>
            <person name="Bidwell S."/>
            <person name="Bisseling T."/>
            <person name="Choisne N."/>
            <person name="Couloux A."/>
            <person name="Denny R."/>
            <person name="Deshpande S."/>
            <person name="Dai X."/>
            <person name="Doyle J.J."/>
            <person name="Dudez A.M."/>
            <person name="Farmer A.D."/>
            <person name="Fouteau S."/>
            <person name="Franken C."/>
            <person name="Gibelin C."/>
            <person name="Gish J."/>
            <person name="Goldstein S."/>
            <person name="Gonzalez A.J."/>
            <person name="Green P.J."/>
            <person name="Hallab A."/>
            <person name="Hartog M."/>
            <person name="Hua A."/>
            <person name="Humphray S.J."/>
            <person name="Jeong D.H."/>
            <person name="Jing Y."/>
            <person name="Jocker A."/>
            <person name="Kenton S.M."/>
            <person name="Kim D.J."/>
            <person name="Klee K."/>
            <person name="Lai H."/>
            <person name="Lang C."/>
            <person name="Lin S."/>
            <person name="Macmil S.L."/>
            <person name="Magdelenat G."/>
            <person name="Matthews L."/>
            <person name="McCorrison J."/>
            <person name="Monaghan E.L."/>
            <person name="Mun J.H."/>
            <person name="Najar F.Z."/>
            <person name="Nicholson C."/>
            <person name="Noirot C."/>
            <person name="O'Bleness M."/>
            <person name="Paule C.R."/>
            <person name="Poulain J."/>
            <person name="Prion F."/>
            <person name="Qin B."/>
            <person name="Qu C."/>
            <person name="Retzel E.F."/>
            <person name="Riddle C."/>
            <person name="Sallet E."/>
            <person name="Samain S."/>
            <person name="Samson N."/>
            <person name="Sanders I."/>
            <person name="Saurat O."/>
            <person name="Scarpelli C."/>
            <person name="Schiex T."/>
            <person name="Segurens B."/>
            <person name="Severin A.J."/>
            <person name="Sherrier D.J."/>
            <person name="Shi R."/>
            <person name="Sims S."/>
            <person name="Singer S.R."/>
            <person name="Sinharoy S."/>
            <person name="Sterck L."/>
            <person name="Viollet A."/>
            <person name="Wang B.B."/>
            <person name="Wang K."/>
            <person name="Wang M."/>
            <person name="Wang X."/>
            <person name="Warfsmann J."/>
            <person name="Weissenbach J."/>
            <person name="White D.D."/>
            <person name="White J.D."/>
            <person name="Wiley G.B."/>
            <person name="Wincker P."/>
            <person name="Xing Y."/>
            <person name="Yang L."/>
            <person name="Yao Z."/>
            <person name="Ying F."/>
            <person name="Zhai J."/>
            <person name="Zhou L."/>
            <person name="Zuber A."/>
            <person name="Denarie J."/>
            <person name="Dixon R.A."/>
            <person name="May G.D."/>
            <person name="Schwartz D.C."/>
            <person name="Rogers J."/>
            <person name="Quetier F."/>
            <person name="Town C.D."/>
            <person name="Roe B.A."/>
        </authorList>
    </citation>
    <scope>NUCLEOTIDE SEQUENCE [LARGE SCALE GENOMIC DNA]</scope>
    <source>
        <strain evidence="1">A17</strain>
        <strain evidence="2 3">cv. Jemalong A17</strain>
    </source>
</reference>
<gene>
    <name evidence="1" type="ordered locus">MTR_1g102090</name>
</gene>
<reference evidence="2" key="3">
    <citation type="submission" date="2015-04" db="UniProtKB">
        <authorList>
            <consortium name="EnsemblPlants"/>
        </authorList>
    </citation>
    <scope>IDENTIFICATION</scope>
    <source>
        <strain evidence="2">cv. Jemalong A17</strain>
    </source>
</reference>
<sequence>MMHKIRKIAKEALEESRGFGHRVKNLGGGTKVFKLKLESKGNISKIGLDVKMLKLGKIIKEPRKRSRRRCAKQNFKILMGYINP</sequence>
<dbReference type="AlphaFoldDB" id="G7IC47"/>
<dbReference type="Proteomes" id="UP000002051">
    <property type="component" value="Unassembled WGS sequence"/>
</dbReference>
<evidence type="ECO:0000313" key="2">
    <source>
        <dbReference type="EnsemblPlants" id="AES62616"/>
    </source>
</evidence>
<dbReference type="EMBL" id="CM001217">
    <property type="protein sequence ID" value="AES62616.1"/>
    <property type="molecule type" value="Genomic_DNA"/>
</dbReference>
<dbReference type="EnsemblPlants" id="AES62616">
    <property type="protein sequence ID" value="AES62616"/>
    <property type="gene ID" value="MTR_1g102090"/>
</dbReference>
<proteinExistence type="predicted"/>
<protein>
    <submittedName>
        <fullName evidence="1 2">Uncharacterized protein</fullName>
    </submittedName>
</protein>
<organism evidence="1 3">
    <name type="scientific">Medicago truncatula</name>
    <name type="common">Barrel medic</name>
    <name type="synonym">Medicago tribuloides</name>
    <dbReference type="NCBI Taxonomy" id="3880"/>
    <lineage>
        <taxon>Eukaryota</taxon>
        <taxon>Viridiplantae</taxon>
        <taxon>Streptophyta</taxon>
        <taxon>Embryophyta</taxon>
        <taxon>Tracheophyta</taxon>
        <taxon>Spermatophyta</taxon>
        <taxon>Magnoliopsida</taxon>
        <taxon>eudicotyledons</taxon>
        <taxon>Gunneridae</taxon>
        <taxon>Pentapetalae</taxon>
        <taxon>rosids</taxon>
        <taxon>fabids</taxon>
        <taxon>Fabales</taxon>
        <taxon>Fabaceae</taxon>
        <taxon>Papilionoideae</taxon>
        <taxon>50 kb inversion clade</taxon>
        <taxon>NPAAA clade</taxon>
        <taxon>Hologalegina</taxon>
        <taxon>IRL clade</taxon>
        <taxon>Trifolieae</taxon>
        <taxon>Medicago</taxon>
    </lineage>
</organism>